<dbReference type="AlphaFoldDB" id="A0A5C5BAR2"/>
<reference evidence="2 3" key="1">
    <citation type="submission" date="2019-06" db="EMBL/GenBank/DDBJ databases">
        <title>Draft genome sequence of Miniimonas arenae KCTC 19750T isolated from sea sand.</title>
        <authorList>
            <person name="Park S.-J."/>
        </authorList>
    </citation>
    <scope>NUCLEOTIDE SEQUENCE [LARGE SCALE GENOMIC DNA]</scope>
    <source>
        <strain evidence="2 3">KCTC 19750</strain>
    </source>
</reference>
<evidence type="ECO:0000256" key="1">
    <source>
        <dbReference type="RuleBase" id="RU362001"/>
    </source>
</evidence>
<dbReference type="Proteomes" id="UP000313849">
    <property type="component" value="Unassembled WGS sequence"/>
</dbReference>
<dbReference type="EMBL" id="VENP01000039">
    <property type="protein sequence ID" value="TNU73604.1"/>
    <property type="molecule type" value="Genomic_DNA"/>
</dbReference>
<name>A0A5C5BAR2_9MICO</name>
<sequence>MTQYTVDAEAVAGAAAATRASGLAIATEVAAMMRHLATLEASWQGGAATQFGALAAQWRTTQAQVESSLDSIGVALDQAAAHYSDTEAATTRLFAV</sequence>
<evidence type="ECO:0000313" key="2">
    <source>
        <dbReference type="EMBL" id="TNU73604.1"/>
    </source>
</evidence>
<dbReference type="Pfam" id="PF06013">
    <property type="entry name" value="WXG100"/>
    <property type="match status" value="1"/>
</dbReference>
<dbReference type="Gene3D" id="1.10.287.1060">
    <property type="entry name" value="ESAT-6-like"/>
    <property type="match status" value="1"/>
</dbReference>
<protein>
    <recommendedName>
        <fullName evidence="1">ESAT-6-like protein</fullName>
    </recommendedName>
</protein>
<keyword evidence="3" id="KW-1185">Reference proteome</keyword>
<proteinExistence type="inferred from homology"/>
<dbReference type="NCBIfam" id="TIGR03930">
    <property type="entry name" value="WXG100_ESAT6"/>
    <property type="match status" value="1"/>
</dbReference>
<dbReference type="InterPro" id="IPR010310">
    <property type="entry name" value="T7SS_ESAT-6-like"/>
</dbReference>
<accession>A0A5C5BAR2</accession>
<dbReference type="OrthoDB" id="4231069at2"/>
<organism evidence="2 3">
    <name type="scientific">Miniimonas arenae</name>
    <dbReference type="NCBI Taxonomy" id="676201"/>
    <lineage>
        <taxon>Bacteria</taxon>
        <taxon>Bacillati</taxon>
        <taxon>Actinomycetota</taxon>
        <taxon>Actinomycetes</taxon>
        <taxon>Micrococcales</taxon>
        <taxon>Beutenbergiaceae</taxon>
        <taxon>Miniimonas</taxon>
    </lineage>
</organism>
<gene>
    <name evidence="2" type="ORF">FH969_10565</name>
</gene>
<dbReference type="InterPro" id="IPR036689">
    <property type="entry name" value="ESAT-6-like_sf"/>
</dbReference>
<comment type="similarity">
    <text evidence="1">Belongs to the WXG100 family.</text>
</comment>
<dbReference type="SUPFAM" id="SSF140453">
    <property type="entry name" value="EsxAB dimer-like"/>
    <property type="match status" value="1"/>
</dbReference>
<comment type="caution">
    <text evidence="2">The sequence shown here is derived from an EMBL/GenBank/DDBJ whole genome shotgun (WGS) entry which is preliminary data.</text>
</comment>
<dbReference type="RefSeq" id="WP_108718150.1">
    <property type="nucleotide sequence ID" value="NZ_DAMDJA010000059.1"/>
</dbReference>
<evidence type="ECO:0000313" key="3">
    <source>
        <dbReference type="Proteomes" id="UP000313849"/>
    </source>
</evidence>